<accession>A0AAP0G6H0</accession>
<dbReference type="AlphaFoldDB" id="A0AAP0G6H0"/>
<keyword evidence="2" id="KW-0812">Transmembrane</keyword>
<comment type="caution">
    <text evidence="3">The sequence shown here is derived from an EMBL/GenBank/DDBJ whole genome shotgun (WGS) entry which is preliminary data.</text>
</comment>
<name>A0AAP0G6H0_9ASPA</name>
<evidence type="ECO:0000313" key="4">
    <source>
        <dbReference type="Proteomes" id="UP001418222"/>
    </source>
</evidence>
<evidence type="ECO:0000256" key="1">
    <source>
        <dbReference type="SAM" id="MobiDB-lite"/>
    </source>
</evidence>
<feature type="region of interest" description="Disordered" evidence="1">
    <location>
        <begin position="1"/>
        <end position="47"/>
    </location>
</feature>
<feature type="compositionally biased region" description="Polar residues" evidence="1">
    <location>
        <begin position="7"/>
        <end position="16"/>
    </location>
</feature>
<reference evidence="3 4" key="1">
    <citation type="journal article" date="2022" name="Nat. Plants">
        <title>Genomes of leafy and leafless Platanthera orchids illuminate the evolution of mycoheterotrophy.</title>
        <authorList>
            <person name="Li M.H."/>
            <person name="Liu K.W."/>
            <person name="Li Z."/>
            <person name="Lu H.C."/>
            <person name="Ye Q.L."/>
            <person name="Zhang D."/>
            <person name="Wang J.Y."/>
            <person name="Li Y.F."/>
            <person name="Zhong Z.M."/>
            <person name="Liu X."/>
            <person name="Yu X."/>
            <person name="Liu D.K."/>
            <person name="Tu X.D."/>
            <person name="Liu B."/>
            <person name="Hao Y."/>
            <person name="Liao X.Y."/>
            <person name="Jiang Y.T."/>
            <person name="Sun W.H."/>
            <person name="Chen J."/>
            <person name="Chen Y.Q."/>
            <person name="Ai Y."/>
            <person name="Zhai J.W."/>
            <person name="Wu S.S."/>
            <person name="Zhou Z."/>
            <person name="Hsiao Y.Y."/>
            <person name="Wu W.L."/>
            <person name="Chen Y.Y."/>
            <person name="Lin Y.F."/>
            <person name="Hsu J.L."/>
            <person name="Li C.Y."/>
            <person name="Wang Z.W."/>
            <person name="Zhao X."/>
            <person name="Zhong W.Y."/>
            <person name="Ma X.K."/>
            <person name="Ma L."/>
            <person name="Huang J."/>
            <person name="Chen G.Z."/>
            <person name="Huang M.Z."/>
            <person name="Huang L."/>
            <person name="Peng D.H."/>
            <person name="Luo Y.B."/>
            <person name="Zou S.Q."/>
            <person name="Chen S.P."/>
            <person name="Lan S."/>
            <person name="Tsai W.C."/>
            <person name="Van de Peer Y."/>
            <person name="Liu Z.J."/>
        </authorList>
    </citation>
    <scope>NUCLEOTIDE SEQUENCE [LARGE SCALE GENOMIC DNA]</scope>
    <source>
        <strain evidence="3">Lor287</strain>
    </source>
</reference>
<protein>
    <submittedName>
        <fullName evidence="3">AP2-like ethylene-responsive transcription factor TOE2</fullName>
    </submittedName>
</protein>
<keyword evidence="2" id="KW-0472">Membrane</keyword>
<keyword evidence="4" id="KW-1185">Reference proteome</keyword>
<evidence type="ECO:0000313" key="3">
    <source>
        <dbReference type="EMBL" id="KAK8940634.1"/>
    </source>
</evidence>
<feature type="compositionally biased region" description="Low complexity" evidence="1">
    <location>
        <begin position="17"/>
        <end position="35"/>
    </location>
</feature>
<feature type="transmembrane region" description="Helical" evidence="2">
    <location>
        <begin position="76"/>
        <end position="101"/>
    </location>
</feature>
<gene>
    <name evidence="3" type="primary">TOE2</name>
    <name evidence="3" type="ORF">KSP39_PZI010266</name>
</gene>
<proteinExistence type="predicted"/>
<dbReference type="Proteomes" id="UP001418222">
    <property type="component" value="Unassembled WGS sequence"/>
</dbReference>
<dbReference type="EMBL" id="JBBWWQ010000008">
    <property type="protein sequence ID" value="KAK8940634.1"/>
    <property type="molecule type" value="Genomic_DNA"/>
</dbReference>
<keyword evidence="2" id="KW-1133">Transmembrane helix</keyword>
<sequence length="129" mass="14229">MARPALVTSSRPTSEFPSSAAAANSARPFASSARAPPRHDADGASDEEEIAGAEVEEFQYRGVTFYPRTGRWESHIWFVCPLASFILVLKFGVLLVLIILFSPFHFKNCGKHQTSVFGYDALLLRTPLI</sequence>
<organism evidence="3 4">
    <name type="scientific">Platanthera zijinensis</name>
    <dbReference type="NCBI Taxonomy" id="2320716"/>
    <lineage>
        <taxon>Eukaryota</taxon>
        <taxon>Viridiplantae</taxon>
        <taxon>Streptophyta</taxon>
        <taxon>Embryophyta</taxon>
        <taxon>Tracheophyta</taxon>
        <taxon>Spermatophyta</taxon>
        <taxon>Magnoliopsida</taxon>
        <taxon>Liliopsida</taxon>
        <taxon>Asparagales</taxon>
        <taxon>Orchidaceae</taxon>
        <taxon>Orchidoideae</taxon>
        <taxon>Orchideae</taxon>
        <taxon>Orchidinae</taxon>
        <taxon>Platanthera</taxon>
    </lineage>
</organism>
<evidence type="ECO:0000256" key="2">
    <source>
        <dbReference type="SAM" id="Phobius"/>
    </source>
</evidence>